<dbReference type="PROSITE" id="PS00571">
    <property type="entry name" value="AMIDASES"/>
    <property type="match status" value="1"/>
</dbReference>
<gene>
    <name evidence="10 12" type="primary">gatA</name>
    <name evidence="12" type="ORF">BSF38_00832</name>
</gene>
<dbReference type="SUPFAM" id="SSF75304">
    <property type="entry name" value="Amidase signature (AS) enzymes"/>
    <property type="match status" value="1"/>
</dbReference>
<dbReference type="HAMAP" id="MF_00120">
    <property type="entry name" value="GatA"/>
    <property type="match status" value="1"/>
</dbReference>
<comment type="catalytic activity">
    <reaction evidence="9 10">
        <text>L-glutamyl-tRNA(Gln) + L-glutamine + ATP + H2O = L-glutaminyl-tRNA(Gln) + L-glutamate + ADP + phosphate + H(+)</text>
        <dbReference type="Rhea" id="RHEA:17521"/>
        <dbReference type="Rhea" id="RHEA-COMP:9681"/>
        <dbReference type="Rhea" id="RHEA-COMP:9684"/>
        <dbReference type="ChEBI" id="CHEBI:15377"/>
        <dbReference type="ChEBI" id="CHEBI:15378"/>
        <dbReference type="ChEBI" id="CHEBI:29985"/>
        <dbReference type="ChEBI" id="CHEBI:30616"/>
        <dbReference type="ChEBI" id="CHEBI:43474"/>
        <dbReference type="ChEBI" id="CHEBI:58359"/>
        <dbReference type="ChEBI" id="CHEBI:78520"/>
        <dbReference type="ChEBI" id="CHEBI:78521"/>
        <dbReference type="ChEBI" id="CHEBI:456216"/>
        <dbReference type="EC" id="6.3.5.7"/>
    </reaction>
</comment>
<dbReference type="PIRSF" id="PIRSF001221">
    <property type="entry name" value="Amidase_fungi"/>
    <property type="match status" value="1"/>
</dbReference>
<keyword evidence="8 10" id="KW-0648">Protein biosynthesis</keyword>
<dbReference type="InterPro" id="IPR036928">
    <property type="entry name" value="AS_sf"/>
</dbReference>
<dbReference type="GO" id="GO:0050567">
    <property type="term" value="F:glutaminyl-tRNA synthase (glutamine-hydrolyzing) activity"/>
    <property type="evidence" value="ECO:0007669"/>
    <property type="project" value="UniProtKB-UniRule"/>
</dbReference>
<evidence type="ECO:0000256" key="1">
    <source>
        <dbReference type="ARBA" id="ARBA00008069"/>
    </source>
</evidence>
<dbReference type="GO" id="GO:0030956">
    <property type="term" value="C:glutamyl-tRNA(Gln) amidotransferase complex"/>
    <property type="evidence" value="ECO:0007669"/>
    <property type="project" value="InterPro"/>
</dbReference>
<dbReference type="STRING" id="1387353.BSF38_00832"/>
<dbReference type="OrthoDB" id="9811471at2"/>
<protein>
    <recommendedName>
        <fullName evidence="4 10">Glutamyl-tRNA(Gln) amidotransferase subunit A</fullName>
        <shortName evidence="10">Glu-ADT subunit A</shortName>
        <ecNumber evidence="3 10">6.3.5.7</ecNumber>
    </recommendedName>
</protein>
<keyword evidence="7 10" id="KW-0067">ATP-binding</keyword>
<evidence type="ECO:0000256" key="7">
    <source>
        <dbReference type="ARBA" id="ARBA00022840"/>
    </source>
</evidence>
<sequence>MNNATAASLLAKLNAGEIRSEDLVRQYLDRAESLKRLNVFVHLDPERVLDQARAIDAKRRAGEPVGALAGVPVAIKDVLCVTNEPTTCGSRMLKSFRPPYDATVITKLKDAGAILFGKTNMDEFAMGSSTENSAYGPTLNPWDEERIPGGSSGGSAAAVAADLAPVSLGSDTGGSIRQPAAVCGIVGLKPTYGRVSRYGLIAFASSLDQIGPFAHDLADAALLLKVISGHDDRDATSVDQAVPDYTATLDKPPGSLRIGVAREFFGEGLDPEVEAAVREAIRIYEKAGAIIEEVSLPNSKYGVPAYYIVAPAECSSNLARYDGTIFGHRAEDWSPKYPGEENLHPLVRMMMASRSEGFGPEVKRRIMLGTFALSAGYADQYYNQALKVRRLIRNDFDEAFKKVDVILGPTSPSPAFKLGERTADPLAMYLSDIYTITANLAGIPGLSVPCGLTKSNLPIGLQLLAPAFAEENLLRTARVFERETDWHTRRPGLAG</sequence>
<comment type="similarity">
    <text evidence="1 10">Belongs to the amidase family. GatA subfamily.</text>
</comment>
<feature type="active site" description="Acyl-ester intermediate" evidence="10">
    <location>
        <position position="175"/>
    </location>
</feature>
<comment type="function">
    <text evidence="10">Allows the formation of correctly charged Gln-tRNA(Gln) through the transamidation of misacylated Glu-tRNA(Gln) in organisms which lack glutaminyl-tRNA synthetase. The reaction takes place in the presence of glutamine and ATP through an activated gamma-phospho-Glu-tRNA(Gln).</text>
</comment>
<dbReference type="NCBIfam" id="TIGR00132">
    <property type="entry name" value="gatA"/>
    <property type="match status" value="1"/>
</dbReference>
<dbReference type="RefSeq" id="WP_076343594.1">
    <property type="nucleotide sequence ID" value="NZ_CP019082.1"/>
</dbReference>
<accession>A0A1U7CKE9</accession>
<feature type="active site" description="Charge relay system" evidence="10">
    <location>
        <position position="151"/>
    </location>
</feature>
<evidence type="ECO:0000256" key="8">
    <source>
        <dbReference type="ARBA" id="ARBA00022917"/>
    </source>
</evidence>
<dbReference type="PANTHER" id="PTHR11895">
    <property type="entry name" value="TRANSAMIDASE"/>
    <property type="match status" value="1"/>
</dbReference>
<comment type="subunit">
    <text evidence="2 10">Heterotrimer of A, B and C subunits.</text>
</comment>
<reference evidence="13" key="1">
    <citation type="submission" date="2016-12" db="EMBL/GenBank/DDBJ databases">
        <title>Comparative genomics of four Isosphaeraceae planctomycetes: a common pool of plasmids and glycoside hydrolase genes.</title>
        <authorList>
            <person name="Ivanova A."/>
        </authorList>
    </citation>
    <scope>NUCLEOTIDE SEQUENCE [LARGE SCALE GENOMIC DNA]</scope>
    <source>
        <strain evidence="13">PX4</strain>
    </source>
</reference>
<keyword evidence="6 10" id="KW-0547">Nucleotide-binding</keyword>
<feature type="active site" description="Charge relay system" evidence="10">
    <location>
        <position position="76"/>
    </location>
</feature>
<dbReference type="InterPro" id="IPR020556">
    <property type="entry name" value="Amidase_CS"/>
</dbReference>
<dbReference type="InterPro" id="IPR004412">
    <property type="entry name" value="GatA"/>
</dbReference>
<dbReference type="AlphaFoldDB" id="A0A1U7CKE9"/>
<evidence type="ECO:0000256" key="3">
    <source>
        <dbReference type="ARBA" id="ARBA00012739"/>
    </source>
</evidence>
<evidence type="ECO:0000256" key="4">
    <source>
        <dbReference type="ARBA" id="ARBA00014428"/>
    </source>
</evidence>
<keyword evidence="12" id="KW-0808">Transferase</keyword>
<dbReference type="EMBL" id="CP019082">
    <property type="protein sequence ID" value="APW59409.1"/>
    <property type="molecule type" value="Genomic_DNA"/>
</dbReference>
<dbReference type="Gene3D" id="3.90.1300.10">
    <property type="entry name" value="Amidase signature (AS) domain"/>
    <property type="match status" value="1"/>
</dbReference>
<dbReference type="GO" id="GO:0005524">
    <property type="term" value="F:ATP binding"/>
    <property type="evidence" value="ECO:0007669"/>
    <property type="project" value="UniProtKB-KW"/>
</dbReference>
<dbReference type="PANTHER" id="PTHR11895:SF151">
    <property type="entry name" value="GLUTAMYL-TRNA(GLN) AMIDOTRANSFERASE SUBUNIT A"/>
    <property type="match status" value="1"/>
</dbReference>
<dbReference type="InterPro" id="IPR000120">
    <property type="entry name" value="Amidase"/>
</dbReference>
<keyword evidence="5 10" id="KW-0436">Ligase</keyword>
<evidence type="ECO:0000256" key="5">
    <source>
        <dbReference type="ARBA" id="ARBA00022598"/>
    </source>
</evidence>
<dbReference type="GO" id="GO:0006412">
    <property type="term" value="P:translation"/>
    <property type="evidence" value="ECO:0007669"/>
    <property type="project" value="UniProtKB-UniRule"/>
</dbReference>
<evidence type="ECO:0000256" key="9">
    <source>
        <dbReference type="ARBA" id="ARBA00047407"/>
    </source>
</evidence>
<keyword evidence="13" id="KW-1185">Reference proteome</keyword>
<dbReference type="Proteomes" id="UP000186309">
    <property type="component" value="Chromosome"/>
</dbReference>
<dbReference type="EC" id="6.3.5.7" evidence="3 10"/>
<dbReference type="Pfam" id="PF01425">
    <property type="entry name" value="Amidase"/>
    <property type="match status" value="1"/>
</dbReference>
<evidence type="ECO:0000256" key="10">
    <source>
        <dbReference type="HAMAP-Rule" id="MF_00120"/>
    </source>
</evidence>
<evidence type="ECO:0000259" key="11">
    <source>
        <dbReference type="Pfam" id="PF01425"/>
    </source>
</evidence>
<evidence type="ECO:0000313" key="12">
    <source>
        <dbReference type="EMBL" id="APW59409.1"/>
    </source>
</evidence>
<evidence type="ECO:0000256" key="2">
    <source>
        <dbReference type="ARBA" id="ARBA00011123"/>
    </source>
</evidence>
<dbReference type="GO" id="GO:0016740">
    <property type="term" value="F:transferase activity"/>
    <property type="evidence" value="ECO:0007669"/>
    <property type="project" value="UniProtKB-KW"/>
</dbReference>
<dbReference type="InterPro" id="IPR023631">
    <property type="entry name" value="Amidase_dom"/>
</dbReference>
<evidence type="ECO:0000256" key="6">
    <source>
        <dbReference type="ARBA" id="ARBA00022741"/>
    </source>
</evidence>
<name>A0A1U7CKE9_9BACT</name>
<proteinExistence type="inferred from homology"/>
<feature type="domain" description="Amidase" evidence="11">
    <location>
        <begin position="22"/>
        <end position="474"/>
    </location>
</feature>
<organism evidence="12 13">
    <name type="scientific">Paludisphaera borealis</name>
    <dbReference type="NCBI Taxonomy" id="1387353"/>
    <lineage>
        <taxon>Bacteria</taxon>
        <taxon>Pseudomonadati</taxon>
        <taxon>Planctomycetota</taxon>
        <taxon>Planctomycetia</taxon>
        <taxon>Isosphaerales</taxon>
        <taxon>Isosphaeraceae</taxon>
        <taxon>Paludisphaera</taxon>
    </lineage>
</organism>
<evidence type="ECO:0000313" key="13">
    <source>
        <dbReference type="Proteomes" id="UP000186309"/>
    </source>
</evidence>
<dbReference type="KEGG" id="pbor:BSF38_00832"/>